<dbReference type="EMBL" id="JALBUU010000125">
    <property type="protein sequence ID" value="MCI0756653.1"/>
    <property type="molecule type" value="Genomic_DNA"/>
</dbReference>
<keyword evidence="1" id="KW-0560">Oxidoreductase</keyword>
<reference evidence="5 6" key="1">
    <citation type="submission" date="2022-03" db="EMBL/GenBank/DDBJ databases">
        <title>Complete genome analysis of Roseomonas KG 17.1 : a prolific producer of plant growth promoters.</title>
        <authorList>
            <person name="Saadouli I."/>
            <person name="Najjari A."/>
            <person name="Mosbah A."/>
            <person name="Ouzari H.I."/>
        </authorList>
    </citation>
    <scope>NUCLEOTIDE SEQUENCE [LARGE SCALE GENOMIC DNA]</scope>
    <source>
        <strain evidence="5 6">KG17-1</strain>
    </source>
</reference>
<comment type="caution">
    <text evidence="5">The sequence shown here is derived from an EMBL/GenBank/DDBJ whole genome shotgun (WGS) entry which is preliminary data.</text>
</comment>
<dbReference type="InterPro" id="IPR017476">
    <property type="entry name" value="UDP-Glc/GDP-Man"/>
</dbReference>
<dbReference type="InterPro" id="IPR014026">
    <property type="entry name" value="UDP-Glc/GDP-Man_DH_dimer"/>
</dbReference>
<dbReference type="SUPFAM" id="SSF48179">
    <property type="entry name" value="6-phosphogluconate dehydrogenase C-terminal domain-like"/>
    <property type="match status" value="1"/>
</dbReference>
<dbReference type="SUPFAM" id="SSF52413">
    <property type="entry name" value="UDP-glucose/GDP-mannose dehydrogenase C-terminal domain"/>
    <property type="match status" value="1"/>
</dbReference>
<sequence length="481" mass="50720">MEGPALPPRWWGRARAADPAAPLAEPLIARIAARTARVGVVGLGYAGLPLALRFAECGFAVSGFDIDPAKREAIDAGRSPVHGIDDARVAAAAIRAEASPAAAAECDAILICVPTPVGPHKEPDLGPVRDTVAALAPHLRPGQAIALESTTYPGTTEDFVVAALREAGLAVGRDAFALYSPEREDPGNPEGTVGRVPKLVAGATPDCLRVAEALYRPVAGTLVPVSSLKAAELAKLYENVFRAVNIGLVNELKRISHALGLDVHEVIDAAATKPFGFMPFRPGPGLGGHCIPVDPCYLAWKARELGVPSDFVELAGRVNDAQPGYVVGRLRDALDARGRALRGARILLVGLAYKPGVPDTRESPAAEIFRLLDGRGARIAYHDPLVPHFPATRRLDGAAPPLRSEALTPEMLAAQDAVLIVTPQPGIDFALLRRHARLIVDTRGVYRDAAVCTGLPVGLPDETRGDFPEMAEPAYHAVIQA</sequence>
<evidence type="ECO:0000256" key="1">
    <source>
        <dbReference type="ARBA" id="ARBA00023002"/>
    </source>
</evidence>
<dbReference type="NCBIfam" id="TIGR03026">
    <property type="entry name" value="NDP-sugDHase"/>
    <property type="match status" value="1"/>
</dbReference>
<dbReference type="RefSeq" id="WP_241793962.1">
    <property type="nucleotide sequence ID" value="NZ_JALBUU010000125.1"/>
</dbReference>
<evidence type="ECO:0000256" key="3">
    <source>
        <dbReference type="PIRNR" id="PIRNR000124"/>
    </source>
</evidence>
<dbReference type="PANTHER" id="PTHR43491">
    <property type="entry name" value="UDP-N-ACETYL-D-MANNOSAMINE DEHYDROGENASE"/>
    <property type="match status" value="1"/>
</dbReference>
<dbReference type="Proteomes" id="UP001201985">
    <property type="component" value="Unassembled WGS sequence"/>
</dbReference>
<dbReference type="Pfam" id="PF03720">
    <property type="entry name" value="UDPG_MGDP_dh_C"/>
    <property type="match status" value="1"/>
</dbReference>
<dbReference type="InterPro" id="IPR001732">
    <property type="entry name" value="UDP-Glc/GDP-Man_DH_N"/>
</dbReference>
<keyword evidence="6" id="KW-1185">Reference proteome</keyword>
<dbReference type="Pfam" id="PF03721">
    <property type="entry name" value="UDPG_MGDP_dh_N"/>
    <property type="match status" value="1"/>
</dbReference>
<dbReference type="InterPro" id="IPR036220">
    <property type="entry name" value="UDP-Glc/GDP-Man_DH_C_sf"/>
</dbReference>
<dbReference type="InterPro" id="IPR036291">
    <property type="entry name" value="NAD(P)-bd_dom_sf"/>
</dbReference>
<evidence type="ECO:0000256" key="2">
    <source>
        <dbReference type="ARBA" id="ARBA00023027"/>
    </source>
</evidence>
<keyword evidence="2" id="KW-0520">NAD</keyword>
<evidence type="ECO:0000313" key="6">
    <source>
        <dbReference type="Proteomes" id="UP001201985"/>
    </source>
</evidence>
<dbReference type="SMART" id="SM00984">
    <property type="entry name" value="UDPG_MGDP_dh_C"/>
    <property type="match status" value="1"/>
</dbReference>
<evidence type="ECO:0000259" key="4">
    <source>
        <dbReference type="SMART" id="SM00984"/>
    </source>
</evidence>
<dbReference type="InterPro" id="IPR014027">
    <property type="entry name" value="UDP-Glc/GDP-Man_DH_C"/>
</dbReference>
<protein>
    <submittedName>
        <fullName evidence="5">Nucleotide sugar dehydrogenase</fullName>
    </submittedName>
</protein>
<proteinExistence type="inferred from homology"/>
<dbReference type="Gene3D" id="3.40.50.720">
    <property type="entry name" value="NAD(P)-binding Rossmann-like Domain"/>
    <property type="match status" value="2"/>
</dbReference>
<gene>
    <name evidence="5" type="ORF">MON41_23740</name>
</gene>
<organism evidence="5 6">
    <name type="scientific">Teichococcus vastitatis</name>
    <dbReference type="NCBI Taxonomy" id="2307076"/>
    <lineage>
        <taxon>Bacteria</taxon>
        <taxon>Pseudomonadati</taxon>
        <taxon>Pseudomonadota</taxon>
        <taxon>Alphaproteobacteria</taxon>
        <taxon>Acetobacterales</taxon>
        <taxon>Roseomonadaceae</taxon>
        <taxon>Roseomonas</taxon>
    </lineage>
</organism>
<dbReference type="InterPro" id="IPR008927">
    <property type="entry name" value="6-PGluconate_DH-like_C_sf"/>
</dbReference>
<dbReference type="Pfam" id="PF00984">
    <property type="entry name" value="UDPG_MGDP_dh"/>
    <property type="match status" value="1"/>
</dbReference>
<accession>A0ABS9WCC9</accession>
<dbReference type="PIRSF" id="PIRSF500136">
    <property type="entry name" value="UDP_ManNAc_DH"/>
    <property type="match status" value="1"/>
</dbReference>
<comment type="similarity">
    <text evidence="3">Belongs to the UDP-glucose/GDP-mannose dehydrogenase family.</text>
</comment>
<dbReference type="PIRSF" id="PIRSF000124">
    <property type="entry name" value="UDPglc_GDPman_dh"/>
    <property type="match status" value="1"/>
</dbReference>
<feature type="domain" description="UDP-glucose/GDP-mannose dehydrogenase C-terminal" evidence="4">
    <location>
        <begin position="347"/>
        <end position="448"/>
    </location>
</feature>
<name>A0ABS9WCC9_9PROT</name>
<dbReference type="InterPro" id="IPR028359">
    <property type="entry name" value="UDP_ManNAc/GlcNAc_DH"/>
</dbReference>
<dbReference type="SUPFAM" id="SSF51735">
    <property type="entry name" value="NAD(P)-binding Rossmann-fold domains"/>
    <property type="match status" value="1"/>
</dbReference>
<dbReference type="PANTHER" id="PTHR43491:SF1">
    <property type="entry name" value="UDP-N-ACETYL-D-MANNOSAMINE DEHYDROGENASE"/>
    <property type="match status" value="1"/>
</dbReference>
<evidence type="ECO:0000313" key="5">
    <source>
        <dbReference type="EMBL" id="MCI0756653.1"/>
    </source>
</evidence>